<accession>A0A8J4C2N3</accession>
<dbReference type="InterPro" id="IPR023271">
    <property type="entry name" value="Aquaporin-like"/>
</dbReference>
<keyword evidence="4 8" id="KW-1133">Transmembrane helix</keyword>
<feature type="transmembrane region" description="Helical" evidence="8">
    <location>
        <begin position="289"/>
        <end position="311"/>
    </location>
</feature>
<protein>
    <submittedName>
        <fullName evidence="9">Uncharacterized protein</fullName>
    </submittedName>
</protein>
<comment type="caution">
    <text evidence="9">The sequence shown here is derived from an EMBL/GenBank/DDBJ whole genome shotgun (WGS) entry which is preliminary data.</text>
</comment>
<dbReference type="PROSITE" id="PS01005">
    <property type="entry name" value="FORMATE_NITRITE_TP_1"/>
    <property type="match status" value="1"/>
</dbReference>
<dbReference type="OrthoDB" id="4829at2759"/>
<feature type="transmembrane region" description="Helical" evidence="8">
    <location>
        <begin position="163"/>
        <end position="188"/>
    </location>
</feature>
<keyword evidence="3 8" id="KW-0812">Transmembrane</keyword>
<sequence>MLQRQRLTATCCASSMVPSSVSLRVNLSRFGPGCHDAARRQLRSWPIASASSTASANGSPAVHDQFVESPVPSPAATSAAAPAPAPAPAPGTAPSPAPAPVPALLAPAAVYAAAVKGGSVKAQMSPGKAFFLAILAGVYVSFGALLSFTVLNSMPGLMASNPGLAKLLAASVFPMGLALIIICGAELFTGNTALLTAAAYEGEAKWRDVLVRWAVVYAGNLVGSLGMVAAVFATGLMATNTVLPALAVAKTSLPLGQVVVRSILCNWMVCLAVWMAIAASTLPGKLMGLWLPVTAFVTVGLEHSIANMFVIPMGMALGAPVSVATFLTANLIPVTLGNMIAGVVCTAGMYSVCYGRLGERL</sequence>
<evidence type="ECO:0000256" key="7">
    <source>
        <dbReference type="SAM" id="MobiDB-lite"/>
    </source>
</evidence>
<organism evidence="9 10">
    <name type="scientific">Volvox reticuliferus</name>
    <dbReference type="NCBI Taxonomy" id="1737510"/>
    <lineage>
        <taxon>Eukaryota</taxon>
        <taxon>Viridiplantae</taxon>
        <taxon>Chlorophyta</taxon>
        <taxon>core chlorophytes</taxon>
        <taxon>Chlorophyceae</taxon>
        <taxon>CS clade</taxon>
        <taxon>Chlamydomonadales</taxon>
        <taxon>Volvocaceae</taxon>
        <taxon>Volvox</taxon>
    </lineage>
</organism>
<feature type="region of interest" description="Disordered" evidence="7">
    <location>
        <begin position="54"/>
        <end position="96"/>
    </location>
</feature>
<keyword evidence="2" id="KW-0813">Transport</keyword>
<dbReference type="AlphaFoldDB" id="A0A8J4C2N3"/>
<evidence type="ECO:0000256" key="5">
    <source>
        <dbReference type="ARBA" id="ARBA00023136"/>
    </source>
</evidence>
<dbReference type="Gene3D" id="1.20.1080.10">
    <property type="entry name" value="Glycerol uptake facilitator protein"/>
    <property type="match status" value="1"/>
</dbReference>
<dbReference type="Proteomes" id="UP000722791">
    <property type="component" value="Unassembled WGS sequence"/>
</dbReference>
<dbReference type="PANTHER" id="PTHR30520:SF6">
    <property type="entry name" value="FORMATE_NITRATE FAMILY TRANSPORTER (EUROFUNG)"/>
    <property type="match status" value="1"/>
</dbReference>
<comment type="subcellular location">
    <subcellularLocation>
        <location evidence="1">Membrane</location>
        <topology evidence="1">Multi-pass membrane protein</topology>
    </subcellularLocation>
</comment>
<evidence type="ECO:0000256" key="6">
    <source>
        <dbReference type="ARBA" id="ARBA00049660"/>
    </source>
</evidence>
<feature type="transmembrane region" description="Helical" evidence="8">
    <location>
        <begin position="209"/>
        <end position="238"/>
    </location>
</feature>
<feature type="transmembrane region" description="Helical" evidence="8">
    <location>
        <begin position="331"/>
        <end position="353"/>
    </location>
</feature>
<reference evidence="9" key="1">
    <citation type="journal article" date="2021" name="Proc. Natl. Acad. Sci. U.S.A.">
        <title>Three genomes in the algal genus Volvox reveal the fate of a haploid sex-determining region after a transition to homothallism.</title>
        <authorList>
            <person name="Yamamoto K."/>
            <person name="Hamaji T."/>
            <person name="Kawai-Toyooka H."/>
            <person name="Matsuzaki R."/>
            <person name="Takahashi F."/>
            <person name="Nishimura Y."/>
            <person name="Kawachi M."/>
            <person name="Noguchi H."/>
            <person name="Minakuchi Y."/>
            <person name="Umen J.G."/>
            <person name="Toyoda A."/>
            <person name="Nozaki H."/>
        </authorList>
    </citation>
    <scope>NUCLEOTIDE SEQUENCE</scope>
    <source>
        <strain evidence="9">NIES-3785</strain>
    </source>
</reference>
<dbReference type="InterPro" id="IPR000292">
    <property type="entry name" value="For/NO2_transpt"/>
</dbReference>
<dbReference type="GO" id="GO:0005886">
    <property type="term" value="C:plasma membrane"/>
    <property type="evidence" value="ECO:0007669"/>
    <property type="project" value="TreeGrafter"/>
</dbReference>
<evidence type="ECO:0000256" key="4">
    <source>
        <dbReference type="ARBA" id="ARBA00022989"/>
    </source>
</evidence>
<name>A0A8J4C2N3_9CHLO</name>
<gene>
    <name evidence="9" type="ORF">Vretimale_5171</name>
</gene>
<comment type="similarity">
    <text evidence="6">Belongs to the FNT transporter (TC 1.A.16) family.</text>
</comment>
<dbReference type="GO" id="GO:0015499">
    <property type="term" value="F:formate transmembrane transporter activity"/>
    <property type="evidence" value="ECO:0007669"/>
    <property type="project" value="TreeGrafter"/>
</dbReference>
<evidence type="ECO:0000256" key="2">
    <source>
        <dbReference type="ARBA" id="ARBA00022448"/>
    </source>
</evidence>
<evidence type="ECO:0000256" key="3">
    <source>
        <dbReference type="ARBA" id="ARBA00022692"/>
    </source>
</evidence>
<dbReference type="FunFam" id="1.20.1080.10:FF:000011">
    <property type="entry name" value="Formate family transporter"/>
    <property type="match status" value="1"/>
</dbReference>
<evidence type="ECO:0000256" key="1">
    <source>
        <dbReference type="ARBA" id="ARBA00004141"/>
    </source>
</evidence>
<keyword evidence="5 8" id="KW-0472">Membrane</keyword>
<proteinExistence type="inferred from homology"/>
<dbReference type="EMBL" id="BNCQ01000007">
    <property type="protein sequence ID" value="GIM00401.1"/>
    <property type="molecule type" value="Genomic_DNA"/>
</dbReference>
<evidence type="ECO:0000313" key="10">
    <source>
        <dbReference type="Proteomes" id="UP000722791"/>
    </source>
</evidence>
<evidence type="ECO:0000256" key="8">
    <source>
        <dbReference type="SAM" id="Phobius"/>
    </source>
</evidence>
<feature type="compositionally biased region" description="Pro residues" evidence="7">
    <location>
        <begin position="83"/>
        <end position="96"/>
    </location>
</feature>
<feature type="transmembrane region" description="Helical" evidence="8">
    <location>
        <begin position="129"/>
        <end position="151"/>
    </location>
</feature>
<feature type="transmembrane region" description="Helical" evidence="8">
    <location>
        <begin position="258"/>
        <end position="277"/>
    </location>
</feature>
<dbReference type="Pfam" id="PF01226">
    <property type="entry name" value="Form_Nir_trans"/>
    <property type="match status" value="1"/>
</dbReference>
<dbReference type="PANTHER" id="PTHR30520">
    <property type="entry name" value="FORMATE TRANSPORTER-RELATED"/>
    <property type="match status" value="1"/>
</dbReference>
<evidence type="ECO:0000313" key="9">
    <source>
        <dbReference type="EMBL" id="GIM00401.1"/>
    </source>
</evidence>
<dbReference type="InterPro" id="IPR024002">
    <property type="entry name" value="For/NO2_transpt_CS"/>
</dbReference>